<comment type="caution">
    <text evidence="8">The sequence shown here is derived from an EMBL/GenBank/DDBJ whole genome shotgun (WGS) entry which is preliminary data.</text>
</comment>
<dbReference type="Pfam" id="PF05592">
    <property type="entry name" value="Bac_rhamnosid"/>
    <property type="match status" value="1"/>
</dbReference>
<protein>
    <recommendedName>
        <fullName evidence="2">alpha-L-rhamnosidase</fullName>
        <ecNumber evidence="2">3.2.1.40</ecNumber>
    </recommendedName>
</protein>
<evidence type="ECO:0000259" key="4">
    <source>
        <dbReference type="Pfam" id="PF05592"/>
    </source>
</evidence>
<dbReference type="InterPro" id="IPR013783">
    <property type="entry name" value="Ig-like_fold"/>
</dbReference>
<dbReference type="Pfam" id="PF08531">
    <property type="entry name" value="Bac_rhamnosid_N"/>
    <property type="match status" value="1"/>
</dbReference>
<evidence type="ECO:0000256" key="1">
    <source>
        <dbReference type="ARBA" id="ARBA00001445"/>
    </source>
</evidence>
<keyword evidence="8" id="KW-0067">ATP-binding</keyword>
<evidence type="ECO:0000313" key="8">
    <source>
        <dbReference type="EMBL" id="GAA4617108.1"/>
    </source>
</evidence>
<feature type="domain" description="Bacterial alpha-L-rhamnosidase N-terminal" evidence="5">
    <location>
        <begin position="141"/>
        <end position="307"/>
    </location>
</feature>
<dbReference type="Pfam" id="PF17390">
    <property type="entry name" value="Bac_rhamnosid_C"/>
    <property type="match status" value="1"/>
</dbReference>
<dbReference type="PIRSF" id="PIRSF010631">
    <property type="entry name" value="A-rhamnsds"/>
    <property type="match status" value="1"/>
</dbReference>
<dbReference type="SUPFAM" id="SSF48208">
    <property type="entry name" value="Six-hairpin glycosidases"/>
    <property type="match status" value="1"/>
</dbReference>
<reference evidence="9" key="1">
    <citation type="journal article" date="2019" name="Int. J. Syst. Evol. Microbiol.">
        <title>The Global Catalogue of Microorganisms (GCM) 10K type strain sequencing project: providing services to taxonomists for standard genome sequencing and annotation.</title>
        <authorList>
            <consortium name="The Broad Institute Genomics Platform"/>
            <consortium name="The Broad Institute Genome Sequencing Center for Infectious Disease"/>
            <person name="Wu L."/>
            <person name="Ma J."/>
        </authorList>
    </citation>
    <scope>NUCLEOTIDE SEQUENCE [LARGE SCALE GENOMIC DNA]</scope>
    <source>
        <strain evidence="9">JCM 17938</strain>
    </source>
</reference>
<dbReference type="GO" id="GO:0016787">
    <property type="term" value="F:hydrolase activity"/>
    <property type="evidence" value="ECO:0007669"/>
    <property type="project" value="UniProtKB-KW"/>
</dbReference>
<dbReference type="Gene3D" id="2.60.420.10">
    <property type="entry name" value="Maltose phosphorylase, domain 3"/>
    <property type="match status" value="1"/>
</dbReference>
<feature type="domain" description="Alpha-L-rhamnosidase concanavalin-like" evidence="4">
    <location>
        <begin position="317"/>
        <end position="416"/>
    </location>
</feature>
<feature type="domain" description="Alpha-L-rhamnosidase six-hairpin glycosidase" evidence="6">
    <location>
        <begin position="421"/>
        <end position="769"/>
    </location>
</feature>
<dbReference type="PANTHER" id="PTHR33307">
    <property type="entry name" value="ALPHA-RHAMNOSIDASE (EUROFUNG)"/>
    <property type="match status" value="1"/>
</dbReference>
<dbReference type="PANTHER" id="PTHR33307:SF6">
    <property type="entry name" value="ALPHA-RHAMNOSIDASE (EUROFUNG)-RELATED"/>
    <property type="match status" value="1"/>
</dbReference>
<accession>A0ABP8TXX3</accession>
<comment type="catalytic activity">
    <reaction evidence="1">
        <text>Hydrolysis of terminal non-reducing alpha-L-rhamnose residues in alpha-L-rhamnosides.</text>
        <dbReference type="EC" id="3.2.1.40"/>
    </reaction>
</comment>
<proteinExistence type="predicted"/>
<organism evidence="8 9">
    <name type="scientific">Actinoallomurus liliacearum</name>
    <dbReference type="NCBI Taxonomy" id="1080073"/>
    <lineage>
        <taxon>Bacteria</taxon>
        <taxon>Bacillati</taxon>
        <taxon>Actinomycetota</taxon>
        <taxon>Actinomycetes</taxon>
        <taxon>Streptosporangiales</taxon>
        <taxon>Thermomonosporaceae</taxon>
        <taxon>Actinoallomurus</taxon>
    </lineage>
</organism>
<name>A0ABP8TXX3_9ACTN</name>
<dbReference type="InterPro" id="IPR013737">
    <property type="entry name" value="Bac_rhamnosid_N"/>
</dbReference>
<dbReference type="GO" id="GO:0005524">
    <property type="term" value="F:ATP binding"/>
    <property type="evidence" value="ECO:0007669"/>
    <property type="project" value="UniProtKB-KW"/>
</dbReference>
<evidence type="ECO:0000259" key="7">
    <source>
        <dbReference type="Pfam" id="PF17390"/>
    </source>
</evidence>
<evidence type="ECO:0000313" key="9">
    <source>
        <dbReference type="Proteomes" id="UP001500212"/>
    </source>
</evidence>
<evidence type="ECO:0000256" key="3">
    <source>
        <dbReference type="ARBA" id="ARBA00022801"/>
    </source>
</evidence>
<dbReference type="InterPro" id="IPR008928">
    <property type="entry name" value="6-hairpin_glycosidase_sf"/>
</dbReference>
<keyword evidence="8" id="KW-0547">Nucleotide-binding</keyword>
<dbReference type="Pfam" id="PF25788">
    <property type="entry name" value="Ig_Rha78A_N"/>
    <property type="match status" value="1"/>
</dbReference>
<keyword evidence="9" id="KW-1185">Reference proteome</keyword>
<feature type="domain" description="Alpha-L-rhamnosidase C-terminal" evidence="7">
    <location>
        <begin position="771"/>
        <end position="845"/>
    </location>
</feature>
<dbReference type="InterPro" id="IPR016007">
    <property type="entry name" value="Alpha_rhamnosid"/>
</dbReference>
<dbReference type="EC" id="3.2.1.40" evidence="2"/>
<dbReference type="InterPro" id="IPR035398">
    <property type="entry name" value="Bac_rhamnosid_C"/>
</dbReference>
<dbReference type="EMBL" id="BAABHJ010000039">
    <property type="protein sequence ID" value="GAA4617108.1"/>
    <property type="molecule type" value="Genomic_DNA"/>
</dbReference>
<evidence type="ECO:0000259" key="6">
    <source>
        <dbReference type="Pfam" id="PF17389"/>
    </source>
</evidence>
<dbReference type="InterPro" id="IPR008902">
    <property type="entry name" value="Rhamnosid_concanavalin"/>
</dbReference>
<dbReference type="Gene3D" id="2.60.120.260">
    <property type="entry name" value="Galactose-binding domain-like"/>
    <property type="match status" value="2"/>
</dbReference>
<dbReference type="Pfam" id="PF17389">
    <property type="entry name" value="Bac_rhamnosid6H"/>
    <property type="match status" value="1"/>
</dbReference>
<dbReference type="Proteomes" id="UP001500212">
    <property type="component" value="Unassembled WGS sequence"/>
</dbReference>
<keyword evidence="3 8" id="KW-0378">Hydrolase</keyword>
<evidence type="ECO:0000256" key="2">
    <source>
        <dbReference type="ARBA" id="ARBA00012652"/>
    </source>
</evidence>
<dbReference type="Gene3D" id="2.60.40.10">
    <property type="entry name" value="Immunoglobulins"/>
    <property type="match status" value="1"/>
</dbReference>
<dbReference type="Gene3D" id="1.50.10.10">
    <property type="match status" value="1"/>
</dbReference>
<dbReference type="InterPro" id="IPR035396">
    <property type="entry name" value="Bac_rhamnosid6H"/>
</dbReference>
<gene>
    <name evidence="8" type="ORF">GCM10023195_76220</name>
</gene>
<sequence>MECRVKVTDVRFEHHREALGIGVHRPRVSWTTVTDATGWRQTVRQIQVLDEAGTVVWDTGREKTGESVLVPWPAPPLASRDRRRVRVRVWGPDGAGPSPWSEAVPVEAALLRPGDWTAAFVTGGADRLLRHGFDLRDGFVSARLYATALGVYEIELNGTRVGDHVLAPGWTSYRNRLRYQTYDVTDLLRPGPNALGALLGDGWYHGRLGWADGSAYYGDEVALLAQLEVRYADGTIDRVGTGPGWTCAPGPIVASDLYDGERHDARAEPPGWSMPGFDDEAWGAVRVVAADPARLVAPDGPPVRRTEVLEPVAVTESPDGHPILDFGQNIAGRLRIRVSGPAGRVVTLRHAEVLDERGGLCVRPLRTARATDEYVLRGTGTEEWEPRFTYHGFRYAEVRGWPGTLDPADVRAVVCHTDMTRTGRFTCSDPMLNRLHENAVWSMRGNFVDLPTDCPQRDERFGWTGDAQVFAPAAAFLYACGGLFASWLTDLAAEQHDDGLVPPYVPYVKVEGDGAQPAAAWGDAAVIVPWTMYRRFGDRDVLRRQYPSMRAWVDGIAALAGDRYVWDTGFQFGDWLDPAAPPDRPDATRTPHGLVATAYLAYSAGLVARTAEVLGETADRERYDDLAGRVRAAFRAKYQGPDGRLTGDSQTGYALALGFGLLEDAASRRAAGRRLAEVVRRDGHRIGTGFVGTPLVCDALCDAGEHETAYRLVLQRACPSWLYQVTMGATTIWERWDSLLPDGTVNPGTMTSFNHYAYGAVADWLHRVVAGLAPDEPGYRRLLVRPRPGGGLTHASATLDTPYGRAEAGWRLLPATRELQVEVLVPPNATARVILPAGETTDVTAGRHTFRAPFG</sequence>
<dbReference type="InterPro" id="IPR012341">
    <property type="entry name" value="6hp_glycosidase-like_sf"/>
</dbReference>
<evidence type="ECO:0000259" key="5">
    <source>
        <dbReference type="Pfam" id="PF08531"/>
    </source>
</evidence>